<evidence type="ECO:0000313" key="2">
    <source>
        <dbReference type="Proteomes" id="UP001629953"/>
    </source>
</evidence>
<name>A0ABW9G5J9_9GAMM</name>
<accession>A0ABW9G5J9</accession>
<organism evidence="1 2">
    <name type="scientific">Celerinatantimonas yamalensis</name>
    <dbReference type="NCBI Taxonomy" id="559956"/>
    <lineage>
        <taxon>Bacteria</taxon>
        <taxon>Pseudomonadati</taxon>
        <taxon>Pseudomonadota</taxon>
        <taxon>Gammaproteobacteria</taxon>
        <taxon>Celerinatantimonadaceae</taxon>
        <taxon>Celerinatantimonas</taxon>
    </lineage>
</organism>
<protein>
    <submittedName>
        <fullName evidence="1">Uncharacterized protein</fullName>
    </submittedName>
</protein>
<proteinExistence type="predicted"/>
<dbReference type="Proteomes" id="UP001629953">
    <property type="component" value="Unassembled WGS sequence"/>
</dbReference>
<keyword evidence="2" id="KW-1185">Reference proteome</keyword>
<gene>
    <name evidence="1" type="ORF">ABUE30_05560</name>
</gene>
<reference evidence="1 2" key="1">
    <citation type="journal article" date="2013" name="Int. J. Syst. Evol. Microbiol.">
        <title>Celerinatantimonas yamalensis sp. nov., a cold-adapted diazotrophic bacterium from a cold permafrost brine.</title>
        <authorList>
            <person name="Shcherbakova V."/>
            <person name="Chuvilskaya N."/>
            <person name="Rivkina E."/>
            <person name="Demidov N."/>
            <person name="Uchaeva V."/>
            <person name="Suetin S."/>
            <person name="Suzina N."/>
            <person name="Gilichinsky D."/>
        </authorList>
    </citation>
    <scope>NUCLEOTIDE SEQUENCE [LARGE SCALE GENOMIC DNA]</scope>
    <source>
        <strain evidence="1 2">C7</strain>
    </source>
</reference>
<dbReference type="EMBL" id="JBEQCT010000002">
    <property type="protein sequence ID" value="MFM2484538.1"/>
    <property type="molecule type" value="Genomic_DNA"/>
</dbReference>
<comment type="caution">
    <text evidence="1">The sequence shown here is derived from an EMBL/GenBank/DDBJ whole genome shotgun (WGS) entry which is preliminary data.</text>
</comment>
<evidence type="ECO:0000313" key="1">
    <source>
        <dbReference type="EMBL" id="MFM2484538.1"/>
    </source>
</evidence>
<dbReference type="RefSeq" id="WP_408622723.1">
    <property type="nucleotide sequence ID" value="NZ_JBEQCT010000002.1"/>
</dbReference>
<sequence length="48" mass="5199">MESGKTNPFYPRTLGIHPPFPASATLVVKLTMLPTSAALLPGYEERVV</sequence>